<accession>A0ACC0K8G5</accession>
<evidence type="ECO:0000313" key="2">
    <source>
        <dbReference type="Proteomes" id="UP001064048"/>
    </source>
</evidence>
<dbReference type="EMBL" id="CM046107">
    <property type="protein sequence ID" value="KAI8432440.1"/>
    <property type="molecule type" value="Genomic_DNA"/>
</dbReference>
<comment type="caution">
    <text evidence="1">The sequence shown here is derived from an EMBL/GenBank/DDBJ whole genome shotgun (WGS) entry which is preliminary data.</text>
</comment>
<reference evidence="1 2" key="1">
    <citation type="journal article" date="2022" name="Genome Biol. Evol.">
        <title>The Spruce Budworm Genome: Reconstructing the Evolutionary History of Antifreeze Proteins.</title>
        <authorList>
            <person name="Beliveau C."/>
            <person name="Gagne P."/>
            <person name="Picq S."/>
            <person name="Vernygora O."/>
            <person name="Keeling C.I."/>
            <person name="Pinkney K."/>
            <person name="Doucet D."/>
            <person name="Wen F."/>
            <person name="Johnston J.S."/>
            <person name="Maaroufi H."/>
            <person name="Boyle B."/>
            <person name="Laroche J."/>
            <person name="Dewar K."/>
            <person name="Juretic N."/>
            <person name="Blackburn G."/>
            <person name="Nisole A."/>
            <person name="Brunet B."/>
            <person name="Brandao M."/>
            <person name="Lumley L."/>
            <person name="Duan J."/>
            <person name="Quan G."/>
            <person name="Lucarotti C.J."/>
            <person name="Roe A.D."/>
            <person name="Sperling F.A.H."/>
            <person name="Levesque R.C."/>
            <person name="Cusson M."/>
        </authorList>
    </citation>
    <scope>NUCLEOTIDE SEQUENCE [LARGE SCALE GENOMIC DNA]</scope>
    <source>
        <strain evidence="1">Glfc:IPQL:Cfum</strain>
    </source>
</reference>
<evidence type="ECO:0000313" key="1">
    <source>
        <dbReference type="EMBL" id="KAI8432440.1"/>
    </source>
</evidence>
<gene>
    <name evidence="1" type="ORF">MSG28_004832</name>
</gene>
<name>A0ACC0K8G5_CHOFU</name>
<dbReference type="Proteomes" id="UP001064048">
    <property type="component" value="Chromosome 7"/>
</dbReference>
<proteinExistence type="predicted"/>
<organism evidence="1 2">
    <name type="scientific">Choristoneura fumiferana</name>
    <name type="common">Spruce budworm moth</name>
    <name type="synonym">Archips fumiferana</name>
    <dbReference type="NCBI Taxonomy" id="7141"/>
    <lineage>
        <taxon>Eukaryota</taxon>
        <taxon>Metazoa</taxon>
        <taxon>Ecdysozoa</taxon>
        <taxon>Arthropoda</taxon>
        <taxon>Hexapoda</taxon>
        <taxon>Insecta</taxon>
        <taxon>Pterygota</taxon>
        <taxon>Neoptera</taxon>
        <taxon>Endopterygota</taxon>
        <taxon>Lepidoptera</taxon>
        <taxon>Glossata</taxon>
        <taxon>Ditrysia</taxon>
        <taxon>Tortricoidea</taxon>
        <taxon>Tortricidae</taxon>
        <taxon>Tortricinae</taxon>
        <taxon>Choristoneura</taxon>
    </lineage>
</organism>
<protein>
    <submittedName>
        <fullName evidence="1">Uncharacterized protein</fullName>
    </submittedName>
</protein>
<keyword evidence="2" id="KW-1185">Reference proteome</keyword>
<sequence>MAAIVPRPEAGTRCIDVLTRSRMLERYQNLTLRALSKSLLQTPVKCGSMLLAFAVRNAKSVEKTCTKRAFSNLRATIKPADVYFARAVTSRVRWPMPRWLQGLQGLRIMYTTRRYDSRKTSVQSEESGRCVAATGAAGCRRACMTLQTLSNTARRAYASWRGCTERARLALLILFFNRRPAPCKPRHSQSITFGISSLPARAVASGVPLPYEAPLAPEAAAAEADVTAARRGPRAPACGPAARSPPPAAAATDTAPLSS</sequence>